<keyword evidence="2" id="KW-1185">Reference proteome</keyword>
<accession>A0A845QHH8</accession>
<gene>
    <name evidence="1" type="ORF">D0435_08055</name>
</gene>
<dbReference type="RefSeq" id="WP_160201884.1">
    <property type="nucleotide sequence ID" value="NZ_QXWK01000013.1"/>
</dbReference>
<proteinExistence type="predicted"/>
<comment type="caution">
    <text evidence="1">The sequence shown here is derived from an EMBL/GenBank/DDBJ whole genome shotgun (WGS) entry which is preliminary data.</text>
</comment>
<dbReference type="EMBL" id="QXWK01000013">
    <property type="protein sequence ID" value="NBH61602.1"/>
    <property type="molecule type" value="Genomic_DNA"/>
</dbReference>
<organism evidence="1 2">
    <name type="scientific">Anaerotruncus colihominis</name>
    <dbReference type="NCBI Taxonomy" id="169435"/>
    <lineage>
        <taxon>Bacteria</taxon>
        <taxon>Bacillati</taxon>
        <taxon>Bacillota</taxon>
        <taxon>Clostridia</taxon>
        <taxon>Eubacteriales</taxon>
        <taxon>Oscillospiraceae</taxon>
        <taxon>Anaerotruncus</taxon>
    </lineage>
</organism>
<protein>
    <submittedName>
        <fullName evidence="1">Uncharacterized protein</fullName>
    </submittedName>
</protein>
<reference evidence="1 2" key="1">
    <citation type="submission" date="2018-08" db="EMBL/GenBank/DDBJ databases">
        <title>Murine metabolic-syndrome-specific gut microbial biobank.</title>
        <authorList>
            <person name="Liu C."/>
        </authorList>
    </citation>
    <scope>NUCLEOTIDE SEQUENCE [LARGE SCALE GENOMIC DNA]</scope>
    <source>
        <strain evidence="1 2">28</strain>
    </source>
</reference>
<evidence type="ECO:0000313" key="1">
    <source>
        <dbReference type="EMBL" id="NBH61602.1"/>
    </source>
</evidence>
<dbReference type="Proteomes" id="UP000446866">
    <property type="component" value="Unassembled WGS sequence"/>
</dbReference>
<name>A0A845QHH8_9FIRM</name>
<sequence length="138" mass="16029">MALFKKNKTENIMEKYSTSNMPKCNCDGCPKQDTCQYGHVITDYFDGSRLSLADKYMLLDTSEPEAPKGIATLEQCHDVRKLKKLNRECLQETLEYLVQLRQYYYDYGKCGSAYYRFMNMSGELQLVKQALKELNSSK</sequence>
<dbReference type="AlphaFoldDB" id="A0A845QHH8"/>
<evidence type="ECO:0000313" key="2">
    <source>
        <dbReference type="Proteomes" id="UP000446866"/>
    </source>
</evidence>